<evidence type="ECO:0000256" key="4">
    <source>
        <dbReference type="ARBA" id="ARBA00022737"/>
    </source>
</evidence>
<keyword evidence="8" id="KW-0238">DNA-binding</keyword>
<evidence type="ECO:0000256" key="11">
    <source>
        <dbReference type="PROSITE-ProRule" id="PRU00042"/>
    </source>
</evidence>
<feature type="domain" description="C2H2-type" evidence="12">
    <location>
        <begin position="140"/>
        <end position="167"/>
    </location>
</feature>
<gene>
    <name evidence="13" type="ORF">AGLY_015551</name>
</gene>
<dbReference type="SMART" id="SM00355">
    <property type="entry name" value="ZnF_C2H2"/>
    <property type="match status" value="3"/>
</dbReference>
<keyword evidence="5 11" id="KW-0863">Zinc-finger</keyword>
<dbReference type="Pfam" id="PF00096">
    <property type="entry name" value="zf-C2H2"/>
    <property type="match status" value="2"/>
</dbReference>
<evidence type="ECO:0000313" key="13">
    <source>
        <dbReference type="EMBL" id="KAE9524070.1"/>
    </source>
</evidence>
<keyword evidence="3" id="KW-0479">Metal-binding</keyword>
<keyword evidence="10" id="KW-0539">Nucleus</keyword>
<dbReference type="EMBL" id="VYZN01000073">
    <property type="protein sequence ID" value="KAE9524070.1"/>
    <property type="molecule type" value="Genomic_DNA"/>
</dbReference>
<accession>A0A6G0T095</accession>
<evidence type="ECO:0000256" key="8">
    <source>
        <dbReference type="ARBA" id="ARBA00023125"/>
    </source>
</evidence>
<dbReference type="InterPro" id="IPR036236">
    <property type="entry name" value="Znf_C2H2_sf"/>
</dbReference>
<dbReference type="PROSITE" id="PS50157">
    <property type="entry name" value="ZINC_FINGER_C2H2_2"/>
    <property type="match status" value="4"/>
</dbReference>
<keyword evidence="6" id="KW-0862">Zinc</keyword>
<keyword evidence="9" id="KW-0804">Transcription</keyword>
<dbReference type="GO" id="GO:0008270">
    <property type="term" value="F:zinc ion binding"/>
    <property type="evidence" value="ECO:0007669"/>
    <property type="project" value="UniProtKB-KW"/>
</dbReference>
<evidence type="ECO:0000259" key="12">
    <source>
        <dbReference type="PROSITE" id="PS50157"/>
    </source>
</evidence>
<evidence type="ECO:0000256" key="10">
    <source>
        <dbReference type="ARBA" id="ARBA00023242"/>
    </source>
</evidence>
<dbReference type="Proteomes" id="UP000475862">
    <property type="component" value="Unassembled WGS sequence"/>
</dbReference>
<keyword evidence="7" id="KW-0805">Transcription regulation</keyword>
<organism evidence="13 14">
    <name type="scientific">Aphis glycines</name>
    <name type="common">Soybean aphid</name>
    <dbReference type="NCBI Taxonomy" id="307491"/>
    <lineage>
        <taxon>Eukaryota</taxon>
        <taxon>Metazoa</taxon>
        <taxon>Ecdysozoa</taxon>
        <taxon>Arthropoda</taxon>
        <taxon>Hexapoda</taxon>
        <taxon>Insecta</taxon>
        <taxon>Pterygota</taxon>
        <taxon>Neoptera</taxon>
        <taxon>Paraneoptera</taxon>
        <taxon>Hemiptera</taxon>
        <taxon>Sternorrhyncha</taxon>
        <taxon>Aphidomorpha</taxon>
        <taxon>Aphidoidea</taxon>
        <taxon>Aphididae</taxon>
        <taxon>Aphidini</taxon>
        <taxon>Aphis</taxon>
        <taxon>Aphis</taxon>
    </lineage>
</organism>
<evidence type="ECO:0000256" key="6">
    <source>
        <dbReference type="ARBA" id="ARBA00022833"/>
    </source>
</evidence>
<sequence length="228" mass="27022">MFFRKTSSANRRIFEYLMEKTISLKNKLNNNGKRGSHCGIQDITEIESEIRLLHKTLMSKNDKIVNLNQCTYYSTWSIKQMDDDGDIRGRINSIKMNELTCIDKTRECEGPYHCNINEKTFSQIINLKAHCKTHKREKLYPCDTCGKSFTQNYNLIIHQQLHTGEKPYSCDLCGRMFAYRCNLTVHRRIHTKEKLFSCDVYKKRFSQNSNLKTRQKIHTREKPYLCEE</sequence>
<dbReference type="PROSITE" id="PS00028">
    <property type="entry name" value="ZINC_FINGER_C2H2_1"/>
    <property type="match status" value="2"/>
</dbReference>
<comment type="subcellular location">
    <subcellularLocation>
        <location evidence="1">Nucleus</location>
    </subcellularLocation>
</comment>
<evidence type="ECO:0000256" key="7">
    <source>
        <dbReference type="ARBA" id="ARBA00023015"/>
    </source>
</evidence>
<evidence type="ECO:0000313" key="14">
    <source>
        <dbReference type="Proteomes" id="UP000475862"/>
    </source>
</evidence>
<dbReference type="PANTHER" id="PTHR23226:SF416">
    <property type="entry name" value="FI01424P"/>
    <property type="match status" value="1"/>
</dbReference>
<evidence type="ECO:0000256" key="1">
    <source>
        <dbReference type="ARBA" id="ARBA00004123"/>
    </source>
</evidence>
<dbReference type="GO" id="GO:0005634">
    <property type="term" value="C:nucleus"/>
    <property type="evidence" value="ECO:0007669"/>
    <property type="project" value="UniProtKB-SubCell"/>
</dbReference>
<dbReference type="FunFam" id="3.30.160.60:FF:000446">
    <property type="entry name" value="Zinc finger protein"/>
    <property type="match status" value="1"/>
</dbReference>
<dbReference type="GO" id="GO:0000981">
    <property type="term" value="F:DNA-binding transcription factor activity, RNA polymerase II-specific"/>
    <property type="evidence" value="ECO:0007669"/>
    <property type="project" value="TreeGrafter"/>
</dbReference>
<keyword evidence="4" id="KW-0677">Repeat</keyword>
<dbReference type="OrthoDB" id="6620740at2759"/>
<feature type="domain" description="C2H2-type" evidence="12">
    <location>
        <begin position="168"/>
        <end position="195"/>
    </location>
</feature>
<name>A0A6G0T095_APHGL</name>
<dbReference type="PANTHER" id="PTHR23226">
    <property type="entry name" value="ZINC FINGER AND SCAN DOMAIN-CONTAINING"/>
    <property type="match status" value="1"/>
</dbReference>
<feature type="domain" description="C2H2-type" evidence="12">
    <location>
        <begin position="196"/>
        <end position="223"/>
    </location>
</feature>
<evidence type="ECO:0000256" key="9">
    <source>
        <dbReference type="ARBA" id="ARBA00023163"/>
    </source>
</evidence>
<dbReference type="FunFam" id="3.30.160.60:FF:001480">
    <property type="entry name" value="Si:cabz01071911.3"/>
    <property type="match status" value="1"/>
</dbReference>
<evidence type="ECO:0000256" key="2">
    <source>
        <dbReference type="ARBA" id="ARBA00006991"/>
    </source>
</evidence>
<proteinExistence type="inferred from homology"/>
<feature type="domain" description="C2H2-type" evidence="12">
    <location>
        <begin position="112"/>
        <end position="139"/>
    </location>
</feature>
<dbReference type="GO" id="GO:0000978">
    <property type="term" value="F:RNA polymerase II cis-regulatory region sequence-specific DNA binding"/>
    <property type="evidence" value="ECO:0007669"/>
    <property type="project" value="TreeGrafter"/>
</dbReference>
<comment type="caution">
    <text evidence="13">The sequence shown here is derived from an EMBL/GenBank/DDBJ whole genome shotgun (WGS) entry which is preliminary data.</text>
</comment>
<dbReference type="InterPro" id="IPR013087">
    <property type="entry name" value="Znf_C2H2_type"/>
</dbReference>
<keyword evidence="14" id="KW-1185">Reference proteome</keyword>
<protein>
    <recommendedName>
        <fullName evidence="12">C2H2-type domain-containing protein</fullName>
    </recommendedName>
</protein>
<dbReference type="AlphaFoldDB" id="A0A6G0T095"/>
<evidence type="ECO:0000256" key="3">
    <source>
        <dbReference type="ARBA" id="ARBA00022723"/>
    </source>
</evidence>
<dbReference type="FunFam" id="3.30.160.60:FF:000478">
    <property type="entry name" value="Zinc finger protein 133"/>
    <property type="match status" value="1"/>
</dbReference>
<dbReference type="Gene3D" id="3.30.160.60">
    <property type="entry name" value="Classic Zinc Finger"/>
    <property type="match status" value="4"/>
</dbReference>
<evidence type="ECO:0000256" key="5">
    <source>
        <dbReference type="ARBA" id="ARBA00022771"/>
    </source>
</evidence>
<comment type="similarity">
    <text evidence="2">Belongs to the krueppel C2H2-type zinc-finger protein family.</text>
</comment>
<dbReference type="SUPFAM" id="SSF57667">
    <property type="entry name" value="beta-beta-alpha zinc fingers"/>
    <property type="match status" value="2"/>
</dbReference>
<reference evidence="13 14" key="1">
    <citation type="submission" date="2019-08" db="EMBL/GenBank/DDBJ databases">
        <title>The genome of the soybean aphid Biotype 1, its phylome, world population structure and adaptation to the North American continent.</title>
        <authorList>
            <person name="Giordano R."/>
            <person name="Donthu R.K."/>
            <person name="Hernandez A.G."/>
            <person name="Wright C.L."/>
            <person name="Zimin A.V."/>
        </authorList>
    </citation>
    <scope>NUCLEOTIDE SEQUENCE [LARGE SCALE GENOMIC DNA]</scope>
    <source>
        <tissue evidence="13">Whole aphids</tissue>
    </source>
</reference>